<name>A0A1I3S4K8_9SPHI</name>
<dbReference type="Pfam" id="PF11751">
    <property type="entry name" value="PorP_SprF"/>
    <property type="match status" value="1"/>
</dbReference>
<dbReference type="OrthoDB" id="1493187at2"/>
<accession>A0A1I3S4K8</accession>
<evidence type="ECO:0000313" key="1">
    <source>
        <dbReference type="EMBL" id="SFJ52501.1"/>
    </source>
</evidence>
<sequence>MERSDIPMSRVKSGKQSNNEMRRNLFITLAGIWVSIGLHAQQPLTHTQHGQLRTVVNPAASLMHMGGEVSVIGRRQWVGIDGAPTVFWGSGHMGFDGIGATAGLNIRHESLAVEKLTEASAFFAKSVRISEHEYLGLSLNAGFSYLDGRFSQLDPMDPAFREDVRETDALVGFGVMLYRPERYYVGLSLPRLMFGNLGLTGDSRYEFTNIYHLTAGALFPLGIDFQFRPSLLVTYSESLRPQAEASAMFFVKEVFGVGVNLRTYGEVAGMAQFNFSGFGLGYSYQFNPGSKTLDRRISNTTHEIGLSYRIGRAVGLL</sequence>
<dbReference type="NCBIfam" id="TIGR03519">
    <property type="entry name" value="T9SS_PorP_fam"/>
    <property type="match status" value="1"/>
</dbReference>
<dbReference type="InterPro" id="IPR019861">
    <property type="entry name" value="PorP/SprF_Bacteroidetes"/>
</dbReference>
<reference evidence="1 2" key="1">
    <citation type="submission" date="2016-10" db="EMBL/GenBank/DDBJ databases">
        <authorList>
            <person name="de Groot N.N."/>
        </authorList>
    </citation>
    <scope>NUCLEOTIDE SEQUENCE [LARGE SCALE GENOMIC DNA]</scope>
    <source>
        <strain evidence="1 2">RK1</strain>
    </source>
</reference>
<dbReference type="Proteomes" id="UP000198670">
    <property type="component" value="Unassembled WGS sequence"/>
</dbReference>
<gene>
    <name evidence="1" type="ORF">SAMN05444682_110218</name>
</gene>
<dbReference type="STRING" id="1477437.SAMN05444682_110218"/>
<dbReference type="EMBL" id="FOQO01000010">
    <property type="protein sequence ID" value="SFJ52501.1"/>
    <property type="molecule type" value="Genomic_DNA"/>
</dbReference>
<protein>
    <submittedName>
        <fullName evidence="1">Type IX secretion system membrane protein, PorP/SprF family</fullName>
    </submittedName>
</protein>
<keyword evidence="2" id="KW-1185">Reference proteome</keyword>
<proteinExistence type="predicted"/>
<organism evidence="1 2">
    <name type="scientific">Parapedobacter indicus</name>
    <dbReference type="NCBI Taxonomy" id="1477437"/>
    <lineage>
        <taxon>Bacteria</taxon>
        <taxon>Pseudomonadati</taxon>
        <taxon>Bacteroidota</taxon>
        <taxon>Sphingobacteriia</taxon>
        <taxon>Sphingobacteriales</taxon>
        <taxon>Sphingobacteriaceae</taxon>
        <taxon>Parapedobacter</taxon>
    </lineage>
</organism>
<dbReference type="AlphaFoldDB" id="A0A1I3S4K8"/>
<evidence type="ECO:0000313" key="2">
    <source>
        <dbReference type="Proteomes" id="UP000198670"/>
    </source>
</evidence>